<keyword evidence="2" id="KW-1185">Reference proteome</keyword>
<gene>
    <name evidence="1" type="ORF">BaRGS_00026168</name>
</gene>
<reference evidence="1 2" key="1">
    <citation type="journal article" date="2023" name="Sci. Data">
        <title>Genome assembly of the Korean intertidal mud-creeper Batillaria attramentaria.</title>
        <authorList>
            <person name="Patra A.K."/>
            <person name="Ho P.T."/>
            <person name="Jun S."/>
            <person name="Lee S.J."/>
            <person name="Kim Y."/>
            <person name="Won Y.J."/>
        </authorList>
    </citation>
    <scope>NUCLEOTIDE SEQUENCE [LARGE SCALE GENOMIC DNA]</scope>
    <source>
        <strain evidence="1">Wonlab-2016</strain>
    </source>
</reference>
<evidence type="ECO:0000313" key="1">
    <source>
        <dbReference type="EMBL" id="KAK7482567.1"/>
    </source>
</evidence>
<dbReference type="AlphaFoldDB" id="A0ABD0K6X6"/>
<accession>A0ABD0K6X6</accession>
<proteinExistence type="predicted"/>
<evidence type="ECO:0000313" key="2">
    <source>
        <dbReference type="Proteomes" id="UP001519460"/>
    </source>
</evidence>
<comment type="caution">
    <text evidence="1">The sequence shown here is derived from an EMBL/GenBank/DDBJ whole genome shotgun (WGS) entry which is preliminary data.</text>
</comment>
<name>A0ABD0K6X6_9CAEN</name>
<dbReference type="Proteomes" id="UP001519460">
    <property type="component" value="Unassembled WGS sequence"/>
</dbReference>
<sequence length="300" mass="33279">MGYKQSVYGNIMKAIIAVNSLHPSNCDPVHMRMPSFEDLHIQLAEATNVEHMSDFTCDVVIAMYDFLHCTNYTREDAVGILQQDDLFPRDQVTCTDPVVCDVVIGMHNYLNCDHITRDNARAVLGANHGNTTFSSQCPPHPADAVGLDITGKHIRAVTSANQSPVVSPKDQELMYRMIANATAETSPACLQWLIECYRATCTVCDELDCLLEAHVQHCDSPVDSSYCITTVRDTSSGRHISRNCTSKSYCDDKLQGLSPDCDDVEDKKLPDRTTCYFCCQGDNCNRPPLMKSFSGSYTVP</sequence>
<dbReference type="EMBL" id="JACVVK020000242">
    <property type="protein sequence ID" value="KAK7482567.1"/>
    <property type="molecule type" value="Genomic_DNA"/>
</dbReference>
<organism evidence="1 2">
    <name type="scientific">Batillaria attramentaria</name>
    <dbReference type="NCBI Taxonomy" id="370345"/>
    <lineage>
        <taxon>Eukaryota</taxon>
        <taxon>Metazoa</taxon>
        <taxon>Spiralia</taxon>
        <taxon>Lophotrochozoa</taxon>
        <taxon>Mollusca</taxon>
        <taxon>Gastropoda</taxon>
        <taxon>Caenogastropoda</taxon>
        <taxon>Sorbeoconcha</taxon>
        <taxon>Cerithioidea</taxon>
        <taxon>Batillariidae</taxon>
        <taxon>Batillaria</taxon>
    </lineage>
</organism>
<protein>
    <submittedName>
        <fullName evidence="1">Uncharacterized protein</fullName>
    </submittedName>
</protein>